<dbReference type="EMBL" id="GIBP01010773">
    <property type="protein sequence ID" value="NDV39742.1"/>
    <property type="molecule type" value="Transcribed_RNA"/>
</dbReference>
<dbReference type="AlphaFoldDB" id="A0A6B2LRJ3"/>
<sequence length="34" mass="4307">MRNACRYWRRLGNGRYWGRLRKNGRLWGRLRDGR</sequence>
<protein>
    <submittedName>
        <fullName evidence="1">Uncharacterized protein</fullName>
    </submittedName>
</protein>
<proteinExistence type="predicted"/>
<name>A0A6B2LRJ3_9EUKA</name>
<accession>A0A6B2LRJ3</accession>
<evidence type="ECO:0000313" key="1">
    <source>
        <dbReference type="EMBL" id="NDV39742.1"/>
    </source>
</evidence>
<organism evidence="1">
    <name type="scientific">Arcella intermedia</name>
    <dbReference type="NCBI Taxonomy" id="1963864"/>
    <lineage>
        <taxon>Eukaryota</taxon>
        <taxon>Amoebozoa</taxon>
        <taxon>Tubulinea</taxon>
        <taxon>Elardia</taxon>
        <taxon>Arcellinida</taxon>
        <taxon>Sphaerothecina</taxon>
        <taxon>Arcellidae</taxon>
        <taxon>Arcella</taxon>
    </lineage>
</organism>
<reference evidence="1" key="1">
    <citation type="journal article" date="2020" name="J. Eukaryot. Microbiol.">
        <title>De novo Sequencing, Assembly and Annotation of the Transcriptome for the Free-Living Testate Amoeba Arcella intermedia.</title>
        <authorList>
            <person name="Ribeiro G.M."/>
            <person name="Porfirio-Sousa A.L."/>
            <person name="Maurer-Alcala X.X."/>
            <person name="Katz L.A."/>
            <person name="Lahr D.J.G."/>
        </authorList>
    </citation>
    <scope>NUCLEOTIDE SEQUENCE</scope>
</reference>